<dbReference type="GO" id="GO:0007059">
    <property type="term" value="P:chromosome segregation"/>
    <property type="evidence" value="ECO:0007669"/>
    <property type="project" value="UniProtKB-UniRule"/>
</dbReference>
<keyword evidence="7 10" id="KW-0238">DNA-binding</keyword>
<accession>A0A0M2SKT7</accession>
<dbReference type="GO" id="GO:0005737">
    <property type="term" value="C:cytoplasm"/>
    <property type="evidence" value="ECO:0007669"/>
    <property type="project" value="UniProtKB-SubCell"/>
</dbReference>
<keyword evidence="5 10" id="KW-0159">Chromosome partition</keyword>
<gene>
    <name evidence="10" type="primary">xerC</name>
    <name evidence="14" type="ORF">WN59_00195</name>
</gene>
<evidence type="ECO:0000256" key="5">
    <source>
        <dbReference type="ARBA" id="ARBA00022829"/>
    </source>
</evidence>
<sequence length="291" mass="33646">MRYLDQFLDQLAFQRNLSGHTVTNYKRDILEFEKFLKAESLVPEQFKYMDARNYLNRLYEKKLKKTTVSRKISSLRSFYNYLLDRNIVAANPFSSLPNPKQEKPLPGFLYENEISALFDGLDRTSGMYMRDLALLELLYATGIRASELLGLNLSDIDFNHSFIKVRGKGGKERVVPFGSRASRALRDYIEAHRRAIDDGGAFWINHRGGPLTSRGLRYVLDMMVKKSASDFHIHPHKIRHSFATHLLNNGADLRAVQDLLGHESLSTTQRYTHVSKEQLRKTYLEHHPANK</sequence>
<dbReference type="InterPro" id="IPR002104">
    <property type="entry name" value="Integrase_catalytic"/>
</dbReference>
<dbReference type="GO" id="GO:0051301">
    <property type="term" value="P:cell division"/>
    <property type="evidence" value="ECO:0007669"/>
    <property type="project" value="UniProtKB-UniRule"/>
</dbReference>
<dbReference type="EMBL" id="LAYZ01000001">
    <property type="protein sequence ID" value="KKK35299.1"/>
    <property type="molecule type" value="Genomic_DNA"/>
</dbReference>
<dbReference type="Gene3D" id="1.10.150.130">
    <property type="match status" value="1"/>
</dbReference>
<evidence type="ECO:0000313" key="15">
    <source>
        <dbReference type="Proteomes" id="UP000034287"/>
    </source>
</evidence>
<dbReference type="PATRIC" id="fig|1432562.3.peg.39"/>
<dbReference type="Gene3D" id="1.10.443.10">
    <property type="entry name" value="Intergrase catalytic core"/>
    <property type="match status" value="1"/>
</dbReference>
<evidence type="ECO:0000313" key="14">
    <source>
        <dbReference type="EMBL" id="KKK35299.1"/>
    </source>
</evidence>
<comment type="subcellular location">
    <subcellularLocation>
        <location evidence="1 10">Cytoplasm</location>
    </subcellularLocation>
</comment>
<comment type="subunit">
    <text evidence="10">Forms a cyclic heterotetrameric complex composed of two molecules of XerC and two molecules of XerD.</text>
</comment>
<feature type="domain" description="Tyr recombinase" evidence="12">
    <location>
        <begin position="104"/>
        <end position="284"/>
    </location>
</feature>
<evidence type="ECO:0000256" key="10">
    <source>
        <dbReference type="HAMAP-Rule" id="MF_01808"/>
    </source>
</evidence>
<evidence type="ECO:0000256" key="1">
    <source>
        <dbReference type="ARBA" id="ARBA00004496"/>
    </source>
</evidence>
<dbReference type="NCBIfam" id="NF001399">
    <property type="entry name" value="PRK00283.1"/>
    <property type="match status" value="1"/>
</dbReference>
<dbReference type="NCBIfam" id="TIGR02224">
    <property type="entry name" value="recomb_XerC"/>
    <property type="match status" value="1"/>
</dbReference>
<dbReference type="AlphaFoldDB" id="A0A0M2SKT7"/>
<keyword evidence="8 10" id="KW-0233">DNA recombination</keyword>
<dbReference type="Pfam" id="PF02899">
    <property type="entry name" value="Phage_int_SAM_1"/>
    <property type="match status" value="1"/>
</dbReference>
<keyword evidence="6 10" id="KW-0229">DNA integration</keyword>
<dbReference type="PANTHER" id="PTHR30349:SF77">
    <property type="entry name" value="TYROSINE RECOMBINASE XERC"/>
    <property type="match status" value="1"/>
</dbReference>
<dbReference type="STRING" id="1432562.WN59_00195"/>
<dbReference type="PANTHER" id="PTHR30349">
    <property type="entry name" value="PHAGE INTEGRASE-RELATED"/>
    <property type="match status" value="1"/>
</dbReference>
<dbReference type="HAMAP" id="MF_01808">
    <property type="entry name" value="Recomb_XerC_XerD"/>
    <property type="match status" value="1"/>
</dbReference>
<dbReference type="SUPFAM" id="SSF56349">
    <property type="entry name" value="DNA breaking-rejoining enzymes"/>
    <property type="match status" value="1"/>
</dbReference>
<evidence type="ECO:0000256" key="6">
    <source>
        <dbReference type="ARBA" id="ARBA00022908"/>
    </source>
</evidence>
<evidence type="ECO:0000259" key="12">
    <source>
        <dbReference type="PROSITE" id="PS51898"/>
    </source>
</evidence>
<keyword evidence="3 10" id="KW-0963">Cytoplasm</keyword>
<evidence type="ECO:0000256" key="9">
    <source>
        <dbReference type="ARBA" id="ARBA00023306"/>
    </source>
</evidence>
<dbReference type="InterPro" id="IPR004107">
    <property type="entry name" value="Integrase_SAM-like_N"/>
</dbReference>
<evidence type="ECO:0000256" key="8">
    <source>
        <dbReference type="ARBA" id="ARBA00023172"/>
    </source>
</evidence>
<proteinExistence type="inferred from homology"/>
<comment type="similarity">
    <text evidence="2 10">Belongs to the 'phage' integrase family. XerC subfamily.</text>
</comment>
<feature type="active site" evidence="10">
    <location>
        <position position="144"/>
    </location>
</feature>
<feature type="active site" description="O-(3'-phospho-DNA)-tyrosine intermediate" evidence="10">
    <location>
        <position position="271"/>
    </location>
</feature>
<dbReference type="InterPro" id="IPR011931">
    <property type="entry name" value="Recomb_XerC"/>
</dbReference>
<dbReference type="InterPro" id="IPR013762">
    <property type="entry name" value="Integrase-like_cat_sf"/>
</dbReference>
<name>A0A0M2SKT7_9STAP</name>
<dbReference type="RefSeq" id="WP_046510824.1">
    <property type="nucleotide sequence ID" value="NZ_LAYZ01000001.1"/>
</dbReference>
<evidence type="ECO:0000256" key="7">
    <source>
        <dbReference type="ARBA" id="ARBA00023125"/>
    </source>
</evidence>
<dbReference type="GO" id="GO:0006313">
    <property type="term" value="P:DNA transposition"/>
    <property type="evidence" value="ECO:0007669"/>
    <property type="project" value="UniProtKB-UniRule"/>
</dbReference>
<organism evidence="14 15">
    <name type="scientific">Salinicoccus sediminis</name>
    <dbReference type="NCBI Taxonomy" id="1432562"/>
    <lineage>
        <taxon>Bacteria</taxon>
        <taxon>Bacillati</taxon>
        <taxon>Bacillota</taxon>
        <taxon>Bacilli</taxon>
        <taxon>Bacillales</taxon>
        <taxon>Staphylococcaceae</taxon>
        <taxon>Salinicoccus</taxon>
    </lineage>
</organism>
<dbReference type="InterPro" id="IPR023009">
    <property type="entry name" value="Tyrosine_recombinase_XerC/XerD"/>
</dbReference>
<dbReference type="PROSITE" id="PS51900">
    <property type="entry name" value="CB"/>
    <property type="match status" value="1"/>
</dbReference>
<comment type="function">
    <text evidence="10">Site-specific tyrosine recombinase, which acts by catalyzing the cutting and rejoining of the recombining DNA molecules. The XerC-XerD complex is essential to convert dimers of the bacterial chromosome into monomers to permit their segregation at cell division. It also contributes to the segregational stability of plasmids.</text>
</comment>
<dbReference type="Pfam" id="PF00589">
    <property type="entry name" value="Phage_integrase"/>
    <property type="match status" value="1"/>
</dbReference>
<reference evidence="14 15" key="1">
    <citation type="submission" date="2015-04" db="EMBL/GenBank/DDBJ databases">
        <title>Taxonomic description and genome sequence of Salinicoccus sediminis sp. nov., a novel hyper halotolerant bacterium isolated from marine sediment.</title>
        <authorList>
            <person name="Mathan Kumar R."/>
            <person name="Kaur G."/>
            <person name="Kumar N."/>
            <person name="Kumar A."/>
            <person name="Singh N.K."/>
            <person name="Kaur N."/>
            <person name="Mayilraj S."/>
        </authorList>
    </citation>
    <scope>NUCLEOTIDE SEQUENCE [LARGE SCALE GENOMIC DNA]</scope>
    <source>
        <strain evidence="14 15">SV-16</strain>
    </source>
</reference>
<protein>
    <recommendedName>
        <fullName evidence="10 11">Tyrosine recombinase XerC</fullName>
    </recommendedName>
</protein>
<dbReference type="NCBIfam" id="NF040815">
    <property type="entry name" value="recomb_XerA_Arch"/>
    <property type="match status" value="1"/>
</dbReference>
<feature type="active site" evidence="10">
    <location>
        <position position="236"/>
    </location>
</feature>
<evidence type="ECO:0000256" key="11">
    <source>
        <dbReference type="NCBIfam" id="TIGR02224"/>
    </source>
</evidence>
<feature type="active site" evidence="10">
    <location>
        <position position="168"/>
    </location>
</feature>
<dbReference type="InterPro" id="IPR011010">
    <property type="entry name" value="DNA_brk_join_enz"/>
</dbReference>
<comment type="caution">
    <text evidence="14">The sequence shown here is derived from an EMBL/GenBank/DDBJ whole genome shotgun (WGS) entry which is preliminary data.</text>
</comment>
<evidence type="ECO:0000256" key="4">
    <source>
        <dbReference type="ARBA" id="ARBA00022618"/>
    </source>
</evidence>
<feature type="active site" evidence="10">
    <location>
        <position position="239"/>
    </location>
</feature>
<evidence type="ECO:0000259" key="13">
    <source>
        <dbReference type="PROSITE" id="PS51900"/>
    </source>
</evidence>
<dbReference type="Proteomes" id="UP000034287">
    <property type="component" value="Unassembled WGS sequence"/>
</dbReference>
<dbReference type="GO" id="GO:0003677">
    <property type="term" value="F:DNA binding"/>
    <property type="evidence" value="ECO:0007669"/>
    <property type="project" value="UniProtKB-UniRule"/>
</dbReference>
<dbReference type="CDD" id="cd00798">
    <property type="entry name" value="INT_XerDC_C"/>
    <property type="match status" value="1"/>
</dbReference>
<evidence type="ECO:0000256" key="3">
    <source>
        <dbReference type="ARBA" id="ARBA00022490"/>
    </source>
</evidence>
<feature type="active site" evidence="10">
    <location>
        <position position="262"/>
    </location>
</feature>
<keyword evidence="4 10" id="KW-0132">Cell division</keyword>
<dbReference type="InterPro" id="IPR044068">
    <property type="entry name" value="CB"/>
</dbReference>
<evidence type="ECO:0000256" key="2">
    <source>
        <dbReference type="ARBA" id="ARBA00006657"/>
    </source>
</evidence>
<keyword evidence="9 10" id="KW-0131">Cell cycle</keyword>
<dbReference type="PROSITE" id="PS51898">
    <property type="entry name" value="TYR_RECOMBINASE"/>
    <property type="match status" value="1"/>
</dbReference>
<dbReference type="GO" id="GO:0009037">
    <property type="term" value="F:tyrosine-based site-specific recombinase activity"/>
    <property type="evidence" value="ECO:0007669"/>
    <property type="project" value="UniProtKB-UniRule"/>
</dbReference>
<keyword evidence="15" id="KW-1185">Reference proteome</keyword>
<dbReference type="InterPro" id="IPR050090">
    <property type="entry name" value="Tyrosine_recombinase_XerCD"/>
</dbReference>
<dbReference type="InterPro" id="IPR010998">
    <property type="entry name" value="Integrase_recombinase_N"/>
</dbReference>
<feature type="domain" description="Core-binding (CB)" evidence="13">
    <location>
        <begin position="1"/>
        <end position="83"/>
    </location>
</feature>